<dbReference type="AlphaFoldDB" id="D1P766"/>
<feature type="signal peptide" evidence="9">
    <location>
        <begin position="1"/>
        <end position="19"/>
    </location>
</feature>
<keyword evidence="6 8" id="KW-0143">Chaperone</keyword>
<accession>D1P766</accession>
<evidence type="ECO:0000256" key="8">
    <source>
        <dbReference type="RuleBase" id="RU003918"/>
    </source>
</evidence>
<reference evidence="12" key="1">
    <citation type="submission" date="2009-12" db="EMBL/GenBank/DDBJ databases">
        <authorList>
            <person name="Weinstock G."/>
            <person name="Sodergren E."/>
            <person name="Clifton S."/>
            <person name="Fulton L."/>
            <person name="Fulton B."/>
            <person name="Courtney L."/>
            <person name="Fronick C."/>
            <person name="Harrison M."/>
            <person name="Strong C."/>
            <person name="Farmer C."/>
            <person name="Delahaunty K."/>
            <person name="Markovic C."/>
            <person name="Hall O."/>
            <person name="Minx P."/>
            <person name="Tomlinson C."/>
            <person name="Mitreva M."/>
            <person name="Nelson J."/>
            <person name="Hou S."/>
            <person name="Wollam A."/>
            <person name="Pepin K.H."/>
            <person name="Johnson M."/>
            <person name="Bhonagiri V."/>
            <person name="Nash W.E."/>
            <person name="Warren W."/>
            <person name="Chinwalla A."/>
            <person name="Mardis E.R."/>
            <person name="Wilson R.K."/>
        </authorList>
    </citation>
    <scope>NUCLEOTIDE SEQUENCE [LARGE SCALE GENOMIC DNA]</scope>
    <source>
        <strain evidence="12">DSM 4541</strain>
    </source>
</reference>
<dbReference type="STRING" id="500637.PROVRUST_08086"/>
<gene>
    <name evidence="12" type="ORF">PROVRUST_08086</name>
</gene>
<dbReference type="Pfam" id="PF00345">
    <property type="entry name" value="PapD_N"/>
    <property type="match status" value="1"/>
</dbReference>
<evidence type="ECO:0000256" key="6">
    <source>
        <dbReference type="ARBA" id="ARBA00023186"/>
    </source>
</evidence>
<feature type="domain" description="Pili assembly chaperone N-terminal" evidence="10">
    <location>
        <begin position="21"/>
        <end position="136"/>
    </location>
</feature>
<dbReference type="HOGENOM" id="CLU_070768_5_0_6"/>
<dbReference type="InterPro" id="IPR013783">
    <property type="entry name" value="Ig-like_fold"/>
</dbReference>
<dbReference type="InterPro" id="IPR050643">
    <property type="entry name" value="Periplasmic_pilus_chap"/>
</dbReference>
<dbReference type="GO" id="GO:0030288">
    <property type="term" value="C:outer membrane-bounded periplasmic space"/>
    <property type="evidence" value="ECO:0007669"/>
    <property type="project" value="InterPro"/>
</dbReference>
<evidence type="ECO:0000256" key="2">
    <source>
        <dbReference type="ARBA" id="ARBA00007399"/>
    </source>
</evidence>
<dbReference type="PANTHER" id="PTHR30251">
    <property type="entry name" value="PILUS ASSEMBLY CHAPERONE"/>
    <property type="match status" value="1"/>
</dbReference>
<evidence type="ECO:0000256" key="3">
    <source>
        <dbReference type="ARBA" id="ARBA00022558"/>
    </source>
</evidence>
<keyword evidence="7" id="KW-0393">Immunoglobulin domain</keyword>
<dbReference type="EMBL" id="ABXV02000046">
    <property type="protein sequence ID" value="EFB70913.1"/>
    <property type="molecule type" value="Genomic_DNA"/>
</dbReference>
<evidence type="ECO:0000256" key="9">
    <source>
        <dbReference type="SAM" id="SignalP"/>
    </source>
</evidence>
<dbReference type="Proteomes" id="UP000005512">
    <property type="component" value="Unassembled WGS sequence"/>
</dbReference>
<evidence type="ECO:0000256" key="5">
    <source>
        <dbReference type="ARBA" id="ARBA00022764"/>
    </source>
</evidence>
<evidence type="ECO:0000313" key="13">
    <source>
        <dbReference type="Proteomes" id="UP000005512"/>
    </source>
</evidence>
<keyword evidence="5" id="KW-0574">Periplasm</keyword>
<dbReference type="InterPro" id="IPR016148">
    <property type="entry name" value="Pili_assmbl_chaperone_C"/>
</dbReference>
<evidence type="ECO:0000256" key="7">
    <source>
        <dbReference type="ARBA" id="ARBA00023319"/>
    </source>
</evidence>
<keyword evidence="4 9" id="KW-0732">Signal</keyword>
<evidence type="ECO:0000256" key="4">
    <source>
        <dbReference type="ARBA" id="ARBA00022729"/>
    </source>
</evidence>
<dbReference type="eggNOG" id="COG3121">
    <property type="taxonomic scope" value="Bacteria"/>
</dbReference>
<comment type="caution">
    <text evidence="12">The sequence shown here is derived from an EMBL/GenBank/DDBJ whole genome shotgun (WGS) entry which is preliminary data.</text>
</comment>
<evidence type="ECO:0000259" key="10">
    <source>
        <dbReference type="Pfam" id="PF00345"/>
    </source>
</evidence>
<dbReference type="PRINTS" id="PR00969">
    <property type="entry name" value="CHAPERONPILI"/>
</dbReference>
<dbReference type="InterPro" id="IPR016147">
    <property type="entry name" value="Pili_assmbl_chaperone_N"/>
</dbReference>
<evidence type="ECO:0000313" key="12">
    <source>
        <dbReference type="EMBL" id="EFB70913.1"/>
    </source>
</evidence>
<sequence>MNKILSIIFLCICSSFANAAFTLDSTRYIYDEGQQSVSVTINNDSGHKYGGQVWIDNINKNDEQVFFSPSPMVFKLNPKQSQIVRIVNINDDLPKDRESLFWLNVQEIPPAAKGEGSSLSLAINSRVKLIYRPAVLKNGRDDAENSIKIINSGADTYLQNTTPYYFAISEVKVNGKLIALDGDVKDKLGKFAPFSKVSLGKINSSDKISITAFNDYGVATNYNLTRSK</sequence>
<dbReference type="Pfam" id="PF02753">
    <property type="entry name" value="PapD_C"/>
    <property type="match status" value="1"/>
</dbReference>
<dbReference type="GO" id="GO:0071555">
    <property type="term" value="P:cell wall organization"/>
    <property type="evidence" value="ECO:0007669"/>
    <property type="project" value="InterPro"/>
</dbReference>
<feature type="chain" id="PRO_5003026003" evidence="9">
    <location>
        <begin position="20"/>
        <end position="228"/>
    </location>
</feature>
<dbReference type="PROSITE" id="PS00635">
    <property type="entry name" value="PILI_CHAPERONE"/>
    <property type="match status" value="1"/>
</dbReference>
<dbReference type="NCBIfam" id="NF011758">
    <property type="entry name" value="PRK15211.1"/>
    <property type="match status" value="1"/>
</dbReference>
<dbReference type="Gene3D" id="2.60.40.10">
    <property type="entry name" value="Immunoglobulins"/>
    <property type="match status" value="2"/>
</dbReference>
<comment type="similarity">
    <text evidence="2 8">Belongs to the periplasmic pilus chaperone family.</text>
</comment>
<name>D1P766_9GAMM</name>
<evidence type="ECO:0000256" key="1">
    <source>
        <dbReference type="ARBA" id="ARBA00004418"/>
    </source>
</evidence>
<dbReference type="SUPFAM" id="SSF49584">
    <property type="entry name" value="Periplasmic chaperone C-domain"/>
    <property type="match status" value="1"/>
</dbReference>
<keyword evidence="3" id="KW-1029">Fimbrium biogenesis</keyword>
<feature type="domain" description="Pili assembly chaperone C-terminal" evidence="11">
    <location>
        <begin position="159"/>
        <end position="219"/>
    </location>
</feature>
<proteinExistence type="inferred from homology"/>
<evidence type="ECO:0000259" key="11">
    <source>
        <dbReference type="Pfam" id="PF02753"/>
    </source>
</evidence>
<dbReference type="InterPro" id="IPR001829">
    <property type="entry name" value="Pili_assmbl_chaperone_bac"/>
</dbReference>
<organism evidence="12 13">
    <name type="scientific">Providencia rustigianii DSM 4541</name>
    <dbReference type="NCBI Taxonomy" id="500637"/>
    <lineage>
        <taxon>Bacteria</taxon>
        <taxon>Pseudomonadati</taxon>
        <taxon>Pseudomonadota</taxon>
        <taxon>Gammaproteobacteria</taxon>
        <taxon>Enterobacterales</taxon>
        <taxon>Morganellaceae</taxon>
        <taxon>Providencia</taxon>
    </lineage>
</organism>
<dbReference type="SUPFAM" id="SSF49354">
    <property type="entry name" value="PapD-like"/>
    <property type="match status" value="1"/>
</dbReference>
<dbReference type="PANTHER" id="PTHR30251:SF2">
    <property type="entry name" value="FIMBRIAL CHAPERONE YADV-RELATED"/>
    <property type="match status" value="1"/>
</dbReference>
<dbReference type="InterPro" id="IPR008962">
    <property type="entry name" value="PapD-like_sf"/>
</dbReference>
<keyword evidence="13" id="KW-1185">Reference proteome</keyword>
<dbReference type="RefSeq" id="WP_006816081.1">
    <property type="nucleotide sequence ID" value="NZ_GG703821.1"/>
</dbReference>
<protein>
    <submittedName>
        <fullName evidence="12">Gram-negative pili assembly chaperone domain protein</fullName>
    </submittedName>
</protein>
<dbReference type="InterPro" id="IPR036316">
    <property type="entry name" value="Pili_assmbl_chap_C_dom_sf"/>
</dbReference>
<comment type="subcellular location">
    <subcellularLocation>
        <location evidence="1 8">Periplasm</location>
    </subcellularLocation>
</comment>
<dbReference type="InterPro" id="IPR018046">
    <property type="entry name" value="Pili_assmbl_chaperone_CS"/>
</dbReference>